<comment type="caution">
    <text evidence="1">The sequence shown here is derived from an EMBL/GenBank/DDBJ whole genome shotgun (WGS) entry which is preliminary data.</text>
</comment>
<reference evidence="1" key="1">
    <citation type="submission" date="2018-01" db="EMBL/GenBank/DDBJ databases">
        <authorList>
            <person name="Mao J.F."/>
        </authorList>
    </citation>
    <scope>NUCLEOTIDE SEQUENCE</scope>
    <source>
        <strain evidence="1">Huo1</strain>
        <tissue evidence="1">Leaf</tissue>
    </source>
</reference>
<organism evidence="1">
    <name type="scientific">Salvia splendens</name>
    <name type="common">Scarlet sage</name>
    <dbReference type="NCBI Taxonomy" id="180675"/>
    <lineage>
        <taxon>Eukaryota</taxon>
        <taxon>Viridiplantae</taxon>
        <taxon>Streptophyta</taxon>
        <taxon>Embryophyta</taxon>
        <taxon>Tracheophyta</taxon>
        <taxon>Spermatophyta</taxon>
        <taxon>Magnoliopsida</taxon>
        <taxon>eudicotyledons</taxon>
        <taxon>Gunneridae</taxon>
        <taxon>Pentapetalae</taxon>
        <taxon>asterids</taxon>
        <taxon>lamiids</taxon>
        <taxon>Lamiales</taxon>
        <taxon>Lamiaceae</taxon>
        <taxon>Nepetoideae</taxon>
        <taxon>Mentheae</taxon>
        <taxon>Salviinae</taxon>
        <taxon>Salvia</taxon>
        <taxon>Salvia subgen. Calosphace</taxon>
        <taxon>core Calosphace</taxon>
    </lineage>
</organism>
<proteinExistence type="predicted"/>
<dbReference type="Proteomes" id="UP000298416">
    <property type="component" value="Unassembled WGS sequence"/>
</dbReference>
<gene>
    <name evidence="1" type="ORF">SASPL_121947</name>
</gene>
<keyword evidence="2" id="KW-1185">Reference proteome</keyword>
<dbReference type="AlphaFoldDB" id="A0A8X8XM22"/>
<dbReference type="EMBL" id="PNBA02000008">
    <property type="protein sequence ID" value="KAG6414575.1"/>
    <property type="molecule type" value="Genomic_DNA"/>
</dbReference>
<reference evidence="1" key="2">
    <citation type="submission" date="2020-08" db="EMBL/GenBank/DDBJ databases">
        <title>Plant Genome Project.</title>
        <authorList>
            <person name="Zhang R.-G."/>
        </authorList>
    </citation>
    <scope>NUCLEOTIDE SEQUENCE</scope>
    <source>
        <strain evidence="1">Huo1</strain>
        <tissue evidence="1">Leaf</tissue>
    </source>
</reference>
<evidence type="ECO:0000313" key="1">
    <source>
        <dbReference type="EMBL" id="KAG6414575.1"/>
    </source>
</evidence>
<name>A0A8X8XM22_SALSN</name>
<evidence type="ECO:0000313" key="2">
    <source>
        <dbReference type="Proteomes" id="UP000298416"/>
    </source>
</evidence>
<protein>
    <submittedName>
        <fullName evidence="1">Uncharacterized protein</fullName>
    </submittedName>
</protein>
<sequence>MLSAMVQRATSNMLILGEEYRDMQLGSRIFRISNCSVYYLRILDGALSLYFVSIRRQRVRLLISWTVINSSSCKVQLMIKIDGQATSQAFSDLVLLRL</sequence>
<accession>A0A8X8XM22</accession>